<dbReference type="RefSeq" id="WP_156480464.1">
    <property type="nucleotide sequence ID" value="NZ_CP014784.1"/>
</dbReference>
<proteinExistence type="predicted"/>
<reference evidence="2" key="1">
    <citation type="submission" date="2022-09" db="EMBL/GenBank/DDBJ databases">
        <title>Intensive care unit water sources are persistently colonized with multi-drug resistant bacteria and are the site of extensive horizontal gene transfer of antibiotic resistance genes.</title>
        <authorList>
            <person name="Diorio-Toth L."/>
        </authorList>
    </citation>
    <scope>NUCLEOTIDE SEQUENCE</scope>
    <source>
        <strain evidence="2">GD04146</strain>
    </source>
</reference>
<accession>A0AB73HWL5</accession>
<evidence type="ECO:0008006" key="4">
    <source>
        <dbReference type="Google" id="ProtNLM"/>
    </source>
</evidence>
<name>A0AB73HWL5_AQUAC</name>
<protein>
    <recommendedName>
        <fullName evidence="4">Paeninodin family lasso peptide</fullName>
    </recommendedName>
</protein>
<organism evidence="2 3">
    <name type="scientific">Aquipseudomonas alcaligenes</name>
    <name type="common">Pseudomonas alcaligenes</name>
    <dbReference type="NCBI Taxonomy" id="43263"/>
    <lineage>
        <taxon>Bacteria</taxon>
        <taxon>Pseudomonadati</taxon>
        <taxon>Pseudomonadota</taxon>
        <taxon>Gammaproteobacteria</taxon>
        <taxon>Pseudomonadales</taxon>
        <taxon>Pseudomonadaceae</taxon>
        <taxon>Aquipseudomonas</taxon>
    </lineage>
</organism>
<dbReference type="AlphaFoldDB" id="A0AB73HWL5"/>
<sequence>MTEQLTTDQTEPQTSRKTWQKPEITEVSVTEVTASIFATSGNDGTFGFSNVS</sequence>
<evidence type="ECO:0000256" key="1">
    <source>
        <dbReference type="SAM" id="MobiDB-lite"/>
    </source>
</evidence>
<evidence type="ECO:0000313" key="3">
    <source>
        <dbReference type="Proteomes" id="UP001158058"/>
    </source>
</evidence>
<comment type="caution">
    <text evidence="2">The sequence shown here is derived from an EMBL/GenBank/DDBJ whole genome shotgun (WGS) entry which is preliminary data.</text>
</comment>
<evidence type="ECO:0000313" key="2">
    <source>
        <dbReference type="EMBL" id="MDH0142209.1"/>
    </source>
</evidence>
<dbReference type="EMBL" id="JAODZF010000004">
    <property type="protein sequence ID" value="MDH0142209.1"/>
    <property type="molecule type" value="Genomic_DNA"/>
</dbReference>
<feature type="compositionally biased region" description="Polar residues" evidence="1">
    <location>
        <begin position="1"/>
        <end position="17"/>
    </location>
</feature>
<dbReference type="Proteomes" id="UP001158058">
    <property type="component" value="Unassembled WGS sequence"/>
</dbReference>
<gene>
    <name evidence="2" type="ORF">N7380_07770</name>
</gene>
<feature type="region of interest" description="Disordered" evidence="1">
    <location>
        <begin position="1"/>
        <end position="22"/>
    </location>
</feature>
<dbReference type="GeneID" id="42932207"/>